<keyword evidence="1" id="KW-0472">Membrane</keyword>
<comment type="caution">
    <text evidence="2">The sequence shown here is derived from an EMBL/GenBank/DDBJ whole genome shotgun (WGS) entry which is preliminary data.</text>
</comment>
<protein>
    <recommendedName>
        <fullName evidence="4">DUF4760 domain-containing protein</fullName>
    </recommendedName>
</protein>
<evidence type="ECO:0000313" key="3">
    <source>
        <dbReference type="Proteomes" id="UP001500920"/>
    </source>
</evidence>
<keyword evidence="3" id="KW-1185">Reference proteome</keyword>
<dbReference type="RefSeq" id="WP_344703140.1">
    <property type="nucleotide sequence ID" value="NZ_BAABCK010000044.1"/>
</dbReference>
<feature type="transmembrane region" description="Helical" evidence="1">
    <location>
        <begin position="12"/>
        <end position="34"/>
    </location>
</feature>
<proteinExistence type="predicted"/>
<accession>A0ABP7EY29</accession>
<evidence type="ECO:0008006" key="4">
    <source>
        <dbReference type="Google" id="ProtNLM"/>
    </source>
</evidence>
<keyword evidence="1" id="KW-0812">Transmembrane</keyword>
<evidence type="ECO:0000256" key="1">
    <source>
        <dbReference type="SAM" id="Phobius"/>
    </source>
</evidence>
<organism evidence="2 3">
    <name type="scientific">Salinicoccus jeotgali</name>
    <dbReference type="NCBI Taxonomy" id="381634"/>
    <lineage>
        <taxon>Bacteria</taxon>
        <taxon>Bacillati</taxon>
        <taxon>Bacillota</taxon>
        <taxon>Bacilli</taxon>
        <taxon>Bacillales</taxon>
        <taxon>Staphylococcaceae</taxon>
        <taxon>Salinicoccus</taxon>
    </lineage>
</organism>
<dbReference type="EMBL" id="BAABCK010000044">
    <property type="protein sequence ID" value="GAA3727123.1"/>
    <property type="molecule type" value="Genomic_DNA"/>
</dbReference>
<sequence>MWEIIINNNSNNVLGSIITGLFTFFTGLIAIVVVRKQLRDSLDSKSGWRQELFKVSSKSRLLSDDVYILYTVLRFRPHDEAKKKDYTSMPPENFNEMTAYIFKELGAIEKNIDTGIQCIEHSDDEQKKYLNQKDSRKLRLFARYLLKNHWETLGNGWLKRWYWHKFEEKKMISDFYYLIKENDKKVEEN</sequence>
<evidence type="ECO:0000313" key="2">
    <source>
        <dbReference type="EMBL" id="GAA3727123.1"/>
    </source>
</evidence>
<name>A0ABP7EY29_9STAP</name>
<dbReference type="Proteomes" id="UP001500920">
    <property type="component" value="Unassembled WGS sequence"/>
</dbReference>
<gene>
    <name evidence="2" type="ORF">GCM10022378_15390</name>
</gene>
<reference evidence="3" key="1">
    <citation type="journal article" date="2019" name="Int. J. Syst. Evol. Microbiol.">
        <title>The Global Catalogue of Microorganisms (GCM) 10K type strain sequencing project: providing services to taxonomists for standard genome sequencing and annotation.</title>
        <authorList>
            <consortium name="The Broad Institute Genomics Platform"/>
            <consortium name="The Broad Institute Genome Sequencing Center for Infectious Disease"/>
            <person name="Wu L."/>
            <person name="Ma J."/>
        </authorList>
    </citation>
    <scope>NUCLEOTIDE SEQUENCE [LARGE SCALE GENOMIC DNA]</scope>
    <source>
        <strain evidence="3">JCM 16981</strain>
    </source>
</reference>
<keyword evidence="1" id="KW-1133">Transmembrane helix</keyword>